<organism evidence="3 4">
    <name type="scientific">Setaria digitata</name>
    <dbReference type="NCBI Taxonomy" id="48799"/>
    <lineage>
        <taxon>Eukaryota</taxon>
        <taxon>Metazoa</taxon>
        <taxon>Ecdysozoa</taxon>
        <taxon>Nematoda</taxon>
        <taxon>Chromadorea</taxon>
        <taxon>Rhabditida</taxon>
        <taxon>Spirurina</taxon>
        <taxon>Spiruromorpha</taxon>
        <taxon>Filarioidea</taxon>
        <taxon>Setariidae</taxon>
        <taxon>Setaria</taxon>
    </lineage>
</organism>
<proteinExistence type="inferred from homology"/>
<dbReference type="InterPro" id="IPR024253">
    <property type="entry name" value="Phosducin_thioredoxin-like_dom"/>
</dbReference>
<evidence type="ECO:0000259" key="2">
    <source>
        <dbReference type="Pfam" id="PF02114"/>
    </source>
</evidence>
<dbReference type="Pfam" id="PF02114">
    <property type="entry name" value="Phosducin"/>
    <property type="match status" value="1"/>
</dbReference>
<protein>
    <submittedName>
        <fullName evidence="4">Phosducin thioredoxin-like domain-containing protein</fullName>
    </submittedName>
</protein>
<dbReference type="InterPro" id="IPR036249">
    <property type="entry name" value="Thioredoxin-like_sf"/>
</dbReference>
<dbReference type="Proteomes" id="UP000887581">
    <property type="component" value="Unplaced"/>
</dbReference>
<dbReference type="Gene3D" id="3.40.30.10">
    <property type="entry name" value="Glutaredoxin"/>
    <property type="match status" value="1"/>
</dbReference>
<sequence>MADLESKLLYNDTTGYCSSSDEENAQLNEIGDSSQRCNDKITMAKQLAPRNQRNTGPKGVLEDYRICKRQLKEKEARRYKQIVEEAKRCTLSGPSDTDELEELRKKRLLEMKDCLYAIGKIDELTKKEEFLHYIESNQDQWILIHIYDNDNEGCITLNKIFNGLIVRYPVVKLAKVLSTVIGMSPQFSMKGLPTLQVYRNEILLGNFVRVTDQLGEEFTVDELVHFLKE</sequence>
<evidence type="ECO:0000313" key="4">
    <source>
        <dbReference type="WBParaSite" id="sdigi.contig739.g9637.t1"/>
    </source>
</evidence>
<dbReference type="CDD" id="cd02987">
    <property type="entry name" value="Phd_like_Phd"/>
    <property type="match status" value="1"/>
</dbReference>
<evidence type="ECO:0000256" key="1">
    <source>
        <dbReference type="ARBA" id="ARBA00009686"/>
    </source>
</evidence>
<keyword evidence="3" id="KW-1185">Reference proteome</keyword>
<dbReference type="PANTHER" id="PTHR46052:SF1">
    <property type="entry name" value="PHOSDUCIN-LIKE PROTEIN"/>
    <property type="match status" value="1"/>
</dbReference>
<name>A0A915Q6U9_9BILA</name>
<dbReference type="WBParaSite" id="sdigi.contig739.g9637.t1">
    <property type="protein sequence ID" value="sdigi.contig739.g9637.t1"/>
    <property type="gene ID" value="sdigi.contig739.g9637"/>
</dbReference>
<dbReference type="PANTHER" id="PTHR46052">
    <property type="entry name" value="PHOSDUCIN-LIKE PROTEIN"/>
    <property type="match status" value="1"/>
</dbReference>
<dbReference type="GO" id="GO:0008277">
    <property type="term" value="P:regulation of G protein-coupled receptor signaling pathway"/>
    <property type="evidence" value="ECO:0007669"/>
    <property type="project" value="InterPro"/>
</dbReference>
<reference evidence="4" key="1">
    <citation type="submission" date="2022-11" db="UniProtKB">
        <authorList>
            <consortium name="WormBaseParasite"/>
        </authorList>
    </citation>
    <scope>IDENTIFICATION</scope>
</reference>
<dbReference type="SUPFAM" id="SSF52833">
    <property type="entry name" value="Thioredoxin-like"/>
    <property type="match status" value="1"/>
</dbReference>
<feature type="domain" description="Phosducin" evidence="2">
    <location>
        <begin position="96"/>
        <end position="229"/>
    </location>
</feature>
<dbReference type="InterPro" id="IPR001200">
    <property type="entry name" value="Phosducin"/>
</dbReference>
<dbReference type="AlphaFoldDB" id="A0A915Q6U9"/>
<comment type="similarity">
    <text evidence="1">Belongs to the phosducin family.</text>
</comment>
<dbReference type="InterPro" id="IPR051499">
    <property type="entry name" value="Phosducin-like_reg"/>
</dbReference>
<accession>A0A915Q6U9</accession>
<evidence type="ECO:0000313" key="3">
    <source>
        <dbReference type="Proteomes" id="UP000887581"/>
    </source>
</evidence>